<organism evidence="2 3">
    <name type="scientific">Plasmopara halstedii</name>
    <name type="common">Downy mildew of sunflower</name>
    <dbReference type="NCBI Taxonomy" id="4781"/>
    <lineage>
        <taxon>Eukaryota</taxon>
        <taxon>Sar</taxon>
        <taxon>Stramenopiles</taxon>
        <taxon>Oomycota</taxon>
        <taxon>Peronosporomycetes</taxon>
        <taxon>Peronosporales</taxon>
        <taxon>Peronosporaceae</taxon>
        <taxon>Plasmopara</taxon>
    </lineage>
</organism>
<protein>
    <submittedName>
        <fullName evidence="2">RxLR-like protein</fullName>
    </submittedName>
</protein>
<feature type="compositionally biased region" description="Basic and acidic residues" evidence="1">
    <location>
        <begin position="25"/>
        <end position="40"/>
    </location>
</feature>
<sequence>MASTTSLLVNSVAISTAGAGKVMTKNKDSSTRKGQIEYTKKLLRGAGSPQREEERSTNNVKFPSSLTNEIAKLQVSSSKATNPVVQPGIVAPSKAVPNKANHLVFNILLEGIDFKRQNP</sequence>
<keyword evidence="3" id="KW-1185">Reference proteome</keyword>
<accession>A0A0P1B3P5</accession>
<proteinExistence type="predicted"/>
<feature type="region of interest" description="Disordered" evidence="1">
    <location>
        <begin position="19"/>
        <end position="61"/>
    </location>
</feature>
<evidence type="ECO:0000313" key="2">
    <source>
        <dbReference type="EMBL" id="CEG49100.1"/>
    </source>
</evidence>
<evidence type="ECO:0000256" key="1">
    <source>
        <dbReference type="SAM" id="MobiDB-lite"/>
    </source>
</evidence>
<dbReference type="Proteomes" id="UP000054928">
    <property type="component" value="Unassembled WGS sequence"/>
</dbReference>
<dbReference type="RefSeq" id="XP_024585469.1">
    <property type="nucleotide sequence ID" value="XM_024720252.1"/>
</dbReference>
<dbReference type="AlphaFoldDB" id="A0A0P1B3P5"/>
<dbReference type="GeneID" id="36401939"/>
<evidence type="ECO:0000313" key="3">
    <source>
        <dbReference type="Proteomes" id="UP000054928"/>
    </source>
</evidence>
<reference evidence="3" key="1">
    <citation type="submission" date="2014-09" db="EMBL/GenBank/DDBJ databases">
        <authorList>
            <person name="Sharma Rahul"/>
            <person name="Thines Marco"/>
        </authorList>
    </citation>
    <scope>NUCLEOTIDE SEQUENCE [LARGE SCALE GENOMIC DNA]</scope>
</reference>
<name>A0A0P1B3P5_PLAHL</name>
<dbReference type="EMBL" id="CCYD01003042">
    <property type="protein sequence ID" value="CEG49100.1"/>
    <property type="molecule type" value="Genomic_DNA"/>
</dbReference>